<dbReference type="Pfam" id="PF13041">
    <property type="entry name" value="PPR_2"/>
    <property type="match status" value="1"/>
</dbReference>
<gene>
    <name evidence="5" type="ORF">PVAP13_4KG212010</name>
</gene>
<keyword evidence="6" id="KW-1185">Reference proteome</keyword>
<dbReference type="OrthoDB" id="185373at2759"/>
<proteinExistence type="predicted"/>
<dbReference type="PANTHER" id="PTHR47926:SF430">
    <property type="entry name" value="PENTATRICOPEPTIDE REPEAT-CONTAINING PROTEIN"/>
    <property type="match status" value="1"/>
</dbReference>
<evidence type="ECO:0000313" key="6">
    <source>
        <dbReference type="Proteomes" id="UP000823388"/>
    </source>
</evidence>
<dbReference type="GO" id="GO:0003723">
    <property type="term" value="F:RNA binding"/>
    <property type="evidence" value="ECO:0007669"/>
    <property type="project" value="InterPro"/>
</dbReference>
<accession>A0A8T0TG78</accession>
<name>A0A8T0TG78_PANVG</name>
<feature type="region of interest" description="Disordered" evidence="4">
    <location>
        <begin position="478"/>
        <end position="507"/>
    </location>
</feature>
<dbReference type="Pfam" id="PF01535">
    <property type="entry name" value="PPR"/>
    <property type="match status" value="5"/>
</dbReference>
<evidence type="ECO:0000256" key="4">
    <source>
        <dbReference type="SAM" id="MobiDB-lite"/>
    </source>
</evidence>
<organism evidence="5 6">
    <name type="scientific">Panicum virgatum</name>
    <name type="common">Blackwell switchgrass</name>
    <dbReference type="NCBI Taxonomy" id="38727"/>
    <lineage>
        <taxon>Eukaryota</taxon>
        <taxon>Viridiplantae</taxon>
        <taxon>Streptophyta</taxon>
        <taxon>Embryophyta</taxon>
        <taxon>Tracheophyta</taxon>
        <taxon>Spermatophyta</taxon>
        <taxon>Magnoliopsida</taxon>
        <taxon>Liliopsida</taxon>
        <taxon>Poales</taxon>
        <taxon>Poaceae</taxon>
        <taxon>PACMAD clade</taxon>
        <taxon>Panicoideae</taxon>
        <taxon>Panicodae</taxon>
        <taxon>Paniceae</taxon>
        <taxon>Panicinae</taxon>
        <taxon>Panicum</taxon>
        <taxon>Panicum sect. Hiantes</taxon>
    </lineage>
</organism>
<reference evidence="5" key="1">
    <citation type="submission" date="2020-05" db="EMBL/GenBank/DDBJ databases">
        <title>WGS assembly of Panicum virgatum.</title>
        <authorList>
            <person name="Lovell J.T."/>
            <person name="Jenkins J."/>
            <person name="Shu S."/>
            <person name="Juenger T.E."/>
            <person name="Schmutz J."/>
        </authorList>
    </citation>
    <scope>NUCLEOTIDE SEQUENCE</scope>
    <source>
        <strain evidence="5">AP13</strain>
    </source>
</reference>
<feature type="repeat" description="PPR" evidence="3">
    <location>
        <begin position="307"/>
        <end position="341"/>
    </location>
</feature>
<feature type="repeat" description="PPR" evidence="3">
    <location>
        <begin position="161"/>
        <end position="191"/>
    </location>
</feature>
<dbReference type="Proteomes" id="UP000823388">
    <property type="component" value="Chromosome 4K"/>
</dbReference>
<dbReference type="EMBL" id="CM029043">
    <property type="protein sequence ID" value="KAG2610811.1"/>
    <property type="molecule type" value="Genomic_DNA"/>
</dbReference>
<dbReference type="InterPro" id="IPR011990">
    <property type="entry name" value="TPR-like_helical_dom_sf"/>
</dbReference>
<dbReference type="AlphaFoldDB" id="A0A8T0TG78"/>
<evidence type="ECO:0000256" key="3">
    <source>
        <dbReference type="PROSITE-ProRule" id="PRU00708"/>
    </source>
</evidence>
<feature type="repeat" description="PPR" evidence="3">
    <location>
        <begin position="64"/>
        <end position="98"/>
    </location>
</feature>
<dbReference type="InterPro" id="IPR002885">
    <property type="entry name" value="PPR_rpt"/>
</dbReference>
<protein>
    <recommendedName>
        <fullName evidence="7">Pentatricopeptide repeat-containing protein</fullName>
    </recommendedName>
</protein>
<dbReference type="FunFam" id="1.25.40.10:FF:000242">
    <property type="entry name" value="Pentatricopeptide repeat-containing protein"/>
    <property type="match status" value="1"/>
</dbReference>
<dbReference type="PANTHER" id="PTHR47926">
    <property type="entry name" value="PENTATRICOPEPTIDE REPEAT-CONTAINING PROTEIN"/>
    <property type="match status" value="1"/>
</dbReference>
<feature type="repeat" description="PPR" evidence="3">
    <location>
        <begin position="346"/>
        <end position="381"/>
    </location>
</feature>
<keyword evidence="1" id="KW-0677">Repeat</keyword>
<dbReference type="Pfam" id="PF12854">
    <property type="entry name" value="PPR_1"/>
    <property type="match status" value="1"/>
</dbReference>
<dbReference type="NCBIfam" id="TIGR00756">
    <property type="entry name" value="PPR"/>
    <property type="match status" value="4"/>
</dbReference>
<sequence length="507" mass="55093">MAAYYATGARVQRKPVDSCGCYFLSPPMLTHSRAALVRAVAACAGCREAQALHSLAWKLGLASDVVLATALLIRYAKRGLLATAQRLFDEMPRRDVVACNAILAALGSAGGRAAGARALFERMADRTPATWNAMVTCYCRADDLGSARLVFEASLRAGSSSVVSWNAMINGYCKAGRMDAARDLFDLMGRTLPDVVTWNTIMAGYLHRGEPATVIAMFHRLVHIHQQQQQHEEEHKLRPTTVTMATVVTACTQVGDSALGRQIHLQIRQQGTRVDAVLSNALMDMYFKCGSADCALDIFRTMPCRPNLFCWNTVIAGLGMNGRGEDAVTAFRDMVEGGRKHEVKPDAVTFVALLSACSHSGLVAAGRKLFADMLPVHGVPPQTEHYGCVVDLLCRAGRVDEAARLVRAMPGRPNAKLLGSLLLLDARAPERQEDGVRLSEWAARRISEMDLGDGAAYGLSNVYASLQRWERVEEHRKGVRAAAGHGKGTRRKQPGRARYDLASSCAN</sequence>
<dbReference type="SUPFAM" id="SSF48452">
    <property type="entry name" value="TPR-like"/>
    <property type="match status" value="1"/>
</dbReference>
<evidence type="ECO:0000256" key="2">
    <source>
        <dbReference type="ARBA" id="ARBA00022946"/>
    </source>
</evidence>
<dbReference type="Gene3D" id="1.25.40.10">
    <property type="entry name" value="Tetratricopeptide repeat domain"/>
    <property type="match status" value="4"/>
</dbReference>
<evidence type="ECO:0008006" key="7">
    <source>
        <dbReference type="Google" id="ProtNLM"/>
    </source>
</evidence>
<dbReference type="PROSITE" id="PS51375">
    <property type="entry name" value="PPR"/>
    <property type="match status" value="4"/>
</dbReference>
<dbReference type="InterPro" id="IPR046960">
    <property type="entry name" value="PPR_At4g14850-like_plant"/>
</dbReference>
<keyword evidence="2" id="KW-0809">Transit peptide</keyword>
<dbReference type="GO" id="GO:0009451">
    <property type="term" value="P:RNA modification"/>
    <property type="evidence" value="ECO:0007669"/>
    <property type="project" value="InterPro"/>
</dbReference>
<comment type="caution">
    <text evidence="5">The sequence shown here is derived from an EMBL/GenBank/DDBJ whole genome shotgun (WGS) entry which is preliminary data.</text>
</comment>
<evidence type="ECO:0000313" key="5">
    <source>
        <dbReference type="EMBL" id="KAG2610811.1"/>
    </source>
</evidence>
<evidence type="ECO:0000256" key="1">
    <source>
        <dbReference type="ARBA" id="ARBA00022737"/>
    </source>
</evidence>